<evidence type="ECO:0000313" key="7">
    <source>
        <dbReference type="EMBL" id="MFD1676437.1"/>
    </source>
</evidence>
<dbReference type="Gene3D" id="2.30.38.10">
    <property type="entry name" value="Luciferase, Domain 3"/>
    <property type="match status" value="2"/>
</dbReference>
<keyword evidence="3" id="KW-0596">Phosphopantetheine</keyword>
<dbReference type="Pfam" id="PF00501">
    <property type="entry name" value="AMP-binding"/>
    <property type="match status" value="2"/>
</dbReference>
<evidence type="ECO:0000256" key="2">
    <source>
        <dbReference type="ARBA" id="ARBA00006432"/>
    </source>
</evidence>
<dbReference type="Pfam" id="PF13193">
    <property type="entry name" value="AMP-binding_C"/>
    <property type="match status" value="2"/>
</dbReference>
<dbReference type="SMART" id="SM00823">
    <property type="entry name" value="PKS_PP"/>
    <property type="match status" value="2"/>
</dbReference>
<reference evidence="8" key="1">
    <citation type="journal article" date="2019" name="Int. J. Syst. Evol. Microbiol.">
        <title>The Global Catalogue of Microorganisms (GCM) 10K type strain sequencing project: providing services to taxonomists for standard genome sequencing and annotation.</title>
        <authorList>
            <consortium name="The Broad Institute Genomics Platform"/>
            <consortium name="The Broad Institute Genome Sequencing Center for Infectious Disease"/>
            <person name="Wu L."/>
            <person name="Ma J."/>
        </authorList>
    </citation>
    <scope>NUCLEOTIDE SEQUENCE [LARGE SCALE GENOMIC DNA]</scope>
    <source>
        <strain evidence="8">CGMCC 1.12286</strain>
    </source>
</reference>
<dbReference type="CDD" id="cd05930">
    <property type="entry name" value="A_NRPS"/>
    <property type="match status" value="1"/>
</dbReference>
<dbReference type="InterPro" id="IPR025110">
    <property type="entry name" value="AMP-bd_C"/>
</dbReference>
<evidence type="ECO:0000256" key="1">
    <source>
        <dbReference type="ARBA" id="ARBA00001957"/>
    </source>
</evidence>
<gene>
    <name evidence="7" type="ORF">ACFSB2_17175</name>
</gene>
<dbReference type="InterPro" id="IPR036736">
    <property type="entry name" value="ACP-like_sf"/>
</dbReference>
<feature type="domain" description="Carrier" evidence="6">
    <location>
        <begin position="773"/>
        <end position="848"/>
    </location>
</feature>
<keyword evidence="5" id="KW-0045">Antibiotic biosynthesis</keyword>
<dbReference type="InterPro" id="IPR006162">
    <property type="entry name" value="Ppantetheine_attach_site"/>
</dbReference>
<dbReference type="SUPFAM" id="SSF52777">
    <property type="entry name" value="CoA-dependent acyltransferases"/>
    <property type="match status" value="3"/>
</dbReference>
<dbReference type="InterPro" id="IPR023213">
    <property type="entry name" value="CAT-like_dom_sf"/>
</dbReference>
<dbReference type="NCBIfam" id="TIGR01733">
    <property type="entry name" value="AA-adenyl-dom"/>
    <property type="match status" value="2"/>
</dbReference>
<sequence length="2092" mass="238444">MLDQSTKNIFLSSGKFEKEKQYWLNHLNGDLVITGFPGDYMSGSSDAQDIKLARYTLPATTSERILKISRRVEFGVYTILTTCVNWLLHKYTGETDITVGMPIFKQSTNQPIKLINQMVALRTCIQPHLSFQQLLMQVKTTIDEANQNLNFPYEILAELLQLPSGEGQQSLFKTIVQLTNIHEQRMSSTVSDLLFSFTLYGDQIECEVKYQASLYHPETVDQIINHLFRVVDLLTTHPNVDMSQLEIVSAKEKEKILFEFNDTQVPLPAEALIHQLFEQQVALTPKRLAVVLDTVSLTYGELNDKANQLARVLREEGVQPDQVVGIMVHRSVELIIGILAIIKAGGAYLPISRNFTQERIAFLLQDSDANILLTMNAYADLVSEYSGEVLYLDDERLFAGDTSNLVHVNKSTDLLYVMYTSGTTGKPKGTLIEHRNVCSLVLNTNFTTFDENEQILQAGAIDFDATTFEFWGSLLNGGCLHLIDEHVLLDARLFAQTLQERKITSMFLTNALFTQLSEEDPNMFEGMKKLLVGGETLSVNSVNRVRQVCKYLKVTNVYGPTENTTFSTFFPIAQNYKKNIPIGRPIANSTAYIVDTYGNLQMIGMPGEIYVGGQGVARGYLNVPELTAEKFIPSPFKQEERLYKTGDLGRWLSDGSIEYLGRIDNQVKIRGFRVELQEIEQTLLRYPYVKEALVTVHKDENAQKYLCGYIATDRDDIVAELRSFLNKELPDYMIPPVLIQLNKFPLTPNGKADRRALPEPELTALAATTEYVAPRNPLEEQIQSIWQEILGVERIGVTDLFFDLGGHSLKAMALVSRLRQVLHVEVGIKEIFTLQSIEEQANFLASKSFHQLDPIERVKAREWYPLSSAQKRMIILDRITNEKKHYNIPLPVHIKGPLVVERLQLCWQTLIDRHEALRTSFDWKDGEPVQRVHSKVNVRIPYVYAEDHRLNDLMREFLRPFDLSQSPLLRIELIELSSEHHVMLIDTHHIISDGVTLEILLNELAELYEGRELPEVKLQYIDFSAWQNKQLSSEPMKQHEAYWLGQFEDEIPLLQLPTDYVRPPIQQFVGTTLSFTIEERLHNGLKKIAASTGTTLYMVLLAVFKVLLSKYSRQQDIVVGTPITGRTHADTEKIVGMFVNTLAIRTHPTSDKSFHDYLEEVKESSIQAFEHQDYQFEDLVEKLKLHRDSSRNPLFDVLFSMQNMDLASIQTEELTFEVGEFPYMLSKFDLTLHAQETKSAIDFAFEYTTNLFTPETIQRMVQHFQQILQAVIADSEQKLGSIVMLTEAERHALLLEWNQTERDVPRDRTVHELFESQASKSPDRLAVVYGEHRLTYQQLDEQSNQLARVLRDQGCASNQIVALIAEPSVELIIAILAVLKAGGAYLPIDPEMPNERIRYILHDSGARLLLHTGQNLRELTSFTGDILDICDTRLAQVSSASLEPLSKSTDLVYVIYTSGSTGLPKGVMLEHCNLVNYVNWFAGLANLTPEDKTLLISSYAFDMGYTSLYPALLSGCELHLVDKNLYTDPHALVDYIGRNRLTFIKTTPTMFSMMRYAEEEIWYRATEQLRLIVSGGEPINVQDVTEFHSAHPQVRILNHYGPTETCIGAIAGFVQFEECLNKKIMPIGRPIANMQAYVLDADRQVLPVGVPGELYLSGYGLARSYLNQPVLTAEKFIEHPFRYGERLYRTGDVARFWPNGQIEFLGRADNQVKIRGYRVELGEIEIRLLQHPEIRESVVLVKDNQYLVAYVVTTEEQSTATLRDYLSHDLPTYMVPSFFVRMEQMPLTANGKINRKALPEVEDAFDTVHEYTAPQDQTEKILIQMWEEVLGLQNIGTQFNFFDVGGNSLLMIRLHALVDKQFGGVVTVADLFAYPTILKLAEFIRKQTTEERLIDLKPIQFPEEYFAWSSEQARGSLNLYLEGEAYERLRVICDSLNSGMAETMAGLFLYLLAELSEQQKAEIQVSVDGTGNVLSVQIDLDQLERIEDLVGVVQAQIEDLERLRYRFADVETSKINKTNRAVLGFAKKSAGVYDQQTLEVCDVYLIMDEGPHHLYFECEYNGRIQKVKVREMMEQYLQVIQSFTDHFHTIQM</sequence>
<evidence type="ECO:0000259" key="6">
    <source>
        <dbReference type="PROSITE" id="PS50075"/>
    </source>
</evidence>
<dbReference type="Proteomes" id="UP001597079">
    <property type="component" value="Unassembled WGS sequence"/>
</dbReference>
<dbReference type="Pfam" id="PF00668">
    <property type="entry name" value="Condensation"/>
    <property type="match status" value="2"/>
</dbReference>
<dbReference type="RefSeq" id="WP_377944339.1">
    <property type="nucleotide sequence ID" value="NZ_JBHUCX010000062.1"/>
</dbReference>
<dbReference type="InterPro" id="IPR020806">
    <property type="entry name" value="PKS_PP-bd"/>
</dbReference>
<dbReference type="NCBIfam" id="NF003417">
    <property type="entry name" value="PRK04813.1"/>
    <property type="match status" value="2"/>
</dbReference>
<dbReference type="SUPFAM" id="SSF56801">
    <property type="entry name" value="Acetyl-CoA synthetase-like"/>
    <property type="match status" value="2"/>
</dbReference>
<dbReference type="SUPFAM" id="SSF47336">
    <property type="entry name" value="ACP-like"/>
    <property type="match status" value="2"/>
</dbReference>
<keyword evidence="8" id="KW-1185">Reference proteome</keyword>
<protein>
    <submittedName>
        <fullName evidence="7">Amino acid adenylation domain-containing protein</fullName>
    </submittedName>
</protein>
<dbReference type="InterPro" id="IPR000873">
    <property type="entry name" value="AMP-dep_synth/lig_dom"/>
</dbReference>
<dbReference type="PROSITE" id="PS00012">
    <property type="entry name" value="PHOSPHOPANTETHEINE"/>
    <property type="match status" value="1"/>
</dbReference>
<dbReference type="Pfam" id="PF00550">
    <property type="entry name" value="PP-binding"/>
    <property type="match status" value="2"/>
</dbReference>
<comment type="caution">
    <text evidence="7">The sequence shown here is derived from an EMBL/GenBank/DDBJ whole genome shotgun (WGS) entry which is preliminary data.</text>
</comment>
<dbReference type="EMBL" id="JBHUCX010000062">
    <property type="protein sequence ID" value="MFD1676437.1"/>
    <property type="molecule type" value="Genomic_DNA"/>
</dbReference>
<evidence type="ECO:0000256" key="5">
    <source>
        <dbReference type="ARBA" id="ARBA00023194"/>
    </source>
</evidence>
<feature type="domain" description="Carrier" evidence="6">
    <location>
        <begin position="1813"/>
        <end position="1888"/>
    </location>
</feature>
<dbReference type="InterPro" id="IPR045851">
    <property type="entry name" value="AMP-bd_C_sf"/>
</dbReference>
<dbReference type="Gene3D" id="3.30.559.10">
    <property type="entry name" value="Chloramphenicol acetyltransferase-like domain"/>
    <property type="match status" value="1"/>
</dbReference>
<accession>A0ABW4JJ93</accession>
<evidence type="ECO:0000256" key="4">
    <source>
        <dbReference type="ARBA" id="ARBA00022553"/>
    </source>
</evidence>
<dbReference type="PANTHER" id="PTHR45527">
    <property type="entry name" value="NONRIBOSOMAL PEPTIDE SYNTHETASE"/>
    <property type="match status" value="1"/>
</dbReference>
<organism evidence="7 8">
    <name type="scientific">Alicyclobacillus fodiniaquatilis</name>
    <dbReference type="NCBI Taxonomy" id="1661150"/>
    <lineage>
        <taxon>Bacteria</taxon>
        <taxon>Bacillati</taxon>
        <taxon>Bacillota</taxon>
        <taxon>Bacilli</taxon>
        <taxon>Bacillales</taxon>
        <taxon>Alicyclobacillaceae</taxon>
        <taxon>Alicyclobacillus</taxon>
    </lineage>
</organism>
<comment type="cofactor">
    <cofactor evidence="1">
        <name>pantetheine 4'-phosphate</name>
        <dbReference type="ChEBI" id="CHEBI:47942"/>
    </cofactor>
</comment>
<keyword evidence="4" id="KW-0597">Phosphoprotein</keyword>
<dbReference type="CDD" id="cd19531">
    <property type="entry name" value="LCL_NRPS-like"/>
    <property type="match status" value="1"/>
</dbReference>
<dbReference type="Gene3D" id="1.10.1200.10">
    <property type="entry name" value="ACP-like"/>
    <property type="match status" value="2"/>
</dbReference>
<dbReference type="Gene3D" id="3.40.50.980">
    <property type="match status" value="4"/>
</dbReference>
<dbReference type="Gene3D" id="3.30.559.30">
    <property type="entry name" value="Nonribosomal peptide synthetase, condensation domain"/>
    <property type="match status" value="3"/>
</dbReference>
<dbReference type="PANTHER" id="PTHR45527:SF1">
    <property type="entry name" value="FATTY ACID SYNTHASE"/>
    <property type="match status" value="1"/>
</dbReference>
<dbReference type="InterPro" id="IPR001242">
    <property type="entry name" value="Condensation_dom"/>
</dbReference>
<comment type="similarity">
    <text evidence="2">Belongs to the ATP-dependent AMP-binding enzyme family.</text>
</comment>
<dbReference type="Gene3D" id="3.30.300.30">
    <property type="match status" value="2"/>
</dbReference>
<dbReference type="CDD" id="cd12117">
    <property type="entry name" value="A_NRPS_Srf_like"/>
    <property type="match status" value="1"/>
</dbReference>
<dbReference type="InterPro" id="IPR010071">
    <property type="entry name" value="AA_adenyl_dom"/>
</dbReference>
<evidence type="ECO:0000256" key="3">
    <source>
        <dbReference type="ARBA" id="ARBA00022450"/>
    </source>
</evidence>
<proteinExistence type="inferred from homology"/>
<dbReference type="InterPro" id="IPR009081">
    <property type="entry name" value="PP-bd_ACP"/>
</dbReference>
<name>A0ABW4JJ93_9BACL</name>
<evidence type="ECO:0000313" key="8">
    <source>
        <dbReference type="Proteomes" id="UP001597079"/>
    </source>
</evidence>
<dbReference type="InterPro" id="IPR020845">
    <property type="entry name" value="AMP-binding_CS"/>
</dbReference>
<dbReference type="PROSITE" id="PS00455">
    <property type="entry name" value="AMP_BINDING"/>
    <property type="match status" value="2"/>
</dbReference>
<dbReference type="PROSITE" id="PS50075">
    <property type="entry name" value="CARRIER"/>
    <property type="match status" value="2"/>
</dbReference>